<name>A0A840NCH5_9PSEU</name>
<dbReference type="GO" id="GO:0006107">
    <property type="term" value="P:oxaloacetate metabolic process"/>
    <property type="evidence" value="ECO:0007669"/>
    <property type="project" value="TreeGrafter"/>
</dbReference>
<feature type="binding site" evidence="5">
    <location>
        <position position="116"/>
    </location>
    <ligand>
        <name>Mg(2+)</name>
        <dbReference type="ChEBI" id="CHEBI:18420"/>
    </ligand>
</feature>
<sequence>MSALGWARSWLYVPAHRDDLVAKALAGPADAVVLDLEDAVPPADKARAREVAVATAARDARIWVRINAAGTPWSDEDAAALAGTGIAGLRVPKAQDPDAVAELAERTGLALHLLVESACGLRRAFDLAESHPLVAGISPGETDLAADLRVRDRAELGWARARLVTANRAAGLPSPVASVWTELADTAGLAADSTALRDAGFFGRSVIHPRQIAPVHAAFTPDAAEVERARALLASVDAADGDAAWVDADGRFVDPAVVAGARWVADLADALDQHAPDHHEPARATAGKENS</sequence>
<evidence type="ECO:0000256" key="5">
    <source>
        <dbReference type="PIRSR" id="PIRSR015582-2"/>
    </source>
</evidence>
<dbReference type="SUPFAM" id="SSF51621">
    <property type="entry name" value="Phosphoenolpyruvate/pyruvate domain"/>
    <property type="match status" value="1"/>
</dbReference>
<dbReference type="Gene3D" id="3.20.20.60">
    <property type="entry name" value="Phosphoenolpyruvate-binding domains"/>
    <property type="match status" value="1"/>
</dbReference>
<evidence type="ECO:0000256" key="1">
    <source>
        <dbReference type="ARBA" id="ARBA00001946"/>
    </source>
</evidence>
<dbReference type="GO" id="GO:0000287">
    <property type="term" value="F:magnesium ion binding"/>
    <property type="evidence" value="ECO:0007669"/>
    <property type="project" value="TreeGrafter"/>
</dbReference>
<feature type="binding site" evidence="5">
    <location>
        <position position="143"/>
    </location>
    <ligand>
        <name>Mg(2+)</name>
        <dbReference type="ChEBI" id="CHEBI:18420"/>
    </ligand>
</feature>
<dbReference type="EC" id="4.1.3.34" evidence="7"/>
<comment type="caution">
    <text evidence="7">The sequence shown here is derived from an EMBL/GenBank/DDBJ whole genome shotgun (WGS) entry which is preliminary data.</text>
</comment>
<protein>
    <submittedName>
        <fullName evidence="7">Citrate lyase subunit beta/citryl-CoA lyase</fullName>
        <ecNumber evidence="7">4.1.3.34</ecNumber>
    </submittedName>
</protein>
<keyword evidence="8" id="KW-1185">Reference proteome</keyword>
<evidence type="ECO:0000256" key="3">
    <source>
        <dbReference type="ARBA" id="ARBA00022842"/>
    </source>
</evidence>
<dbReference type="InterPro" id="IPR011206">
    <property type="entry name" value="Citrate_lyase_beta/mcl1/mcl2"/>
</dbReference>
<evidence type="ECO:0000313" key="8">
    <source>
        <dbReference type="Proteomes" id="UP000580474"/>
    </source>
</evidence>
<accession>A0A840NCH5</accession>
<dbReference type="PANTHER" id="PTHR32308:SF10">
    <property type="entry name" value="CITRATE LYASE SUBUNIT BETA"/>
    <property type="match status" value="1"/>
</dbReference>
<dbReference type="RefSeq" id="WP_184477609.1">
    <property type="nucleotide sequence ID" value="NZ_JACHIV010000001.1"/>
</dbReference>
<dbReference type="EMBL" id="JACHIV010000001">
    <property type="protein sequence ID" value="MBB5067825.1"/>
    <property type="molecule type" value="Genomic_DNA"/>
</dbReference>
<keyword evidence="7" id="KW-0456">Lyase</keyword>
<dbReference type="PANTHER" id="PTHR32308">
    <property type="entry name" value="LYASE BETA SUBUNIT, PUTATIVE (AFU_ORTHOLOGUE AFUA_4G13030)-RELATED"/>
    <property type="match status" value="1"/>
</dbReference>
<evidence type="ECO:0000256" key="4">
    <source>
        <dbReference type="PIRSR" id="PIRSR015582-1"/>
    </source>
</evidence>
<proteinExistence type="predicted"/>
<dbReference type="InterPro" id="IPR015813">
    <property type="entry name" value="Pyrv/PenolPyrv_kinase-like_dom"/>
</dbReference>
<dbReference type="Pfam" id="PF03328">
    <property type="entry name" value="HpcH_HpaI"/>
    <property type="match status" value="1"/>
</dbReference>
<dbReference type="InterPro" id="IPR040442">
    <property type="entry name" value="Pyrv_kinase-like_dom_sf"/>
</dbReference>
<organism evidence="7 8">
    <name type="scientific">Saccharopolyspora gloriosae</name>
    <dbReference type="NCBI Taxonomy" id="455344"/>
    <lineage>
        <taxon>Bacteria</taxon>
        <taxon>Bacillati</taxon>
        <taxon>Actinomycetota</taxon>
        <taxon>Actinomycetes</taxon>
        <taxon>Pseudonocardiales</taxon>
        <taxon>Pseudonocardiaceae</taxon>
        <taxon>Saccharopolyspora</taxon>
    </lineage>
</organism>
<dbReference type="Proteomes" id="UP000580474">
    <property type="component" value="Unassembled WGS sequence"/>
</dbReference>
<comment type="cofactor">
    <cofactor evidence="1">
        <name>Mg(2+)</name>
        <dbReference type="ChEBI" id="CHEBI:18420"/>
    </cofactor>
</comment>
<evidence type="ECO:0000259" key="6">
    <source>
        <dbReference type="Pfam" id="PF03328"/>
    </source>
</evidence>
<feature type="binding site" evidence="4">
    <location>
        <position position="116"/>
    </location>
    <ligand>
        <name>substrate</name>
    </ligand>
</feature>
<feature type="domain" description="HpcH/HpaI aldolase/citrate lyase" evidence="6">
    <location>
        <begin position="8"/>
        <end position="209"/>
    </location>
</feature>
<reference evidence="7 8" key="1">
    <citation type="submission" date="2020-08" db="EMBL/GenBank/DDBJ databases">
        <title>Sequencing the genomes of 1000 actinobacteria strains.</title>
        <authorList>
            <person name="Klenk H.-P."/>
        </authorList>
    </citation>
    <scope>NUCLEOTIDE SEQUENCE [LARGE SCALE GENOMIC DNA]</scope>
    <source>
        <strain evidence="7 8">DSM 45582</strain>
    </source>
</reference>
<gene>
    <name evidence="7" type="ORF">BJ969_000913</name>
</gene>
<dbReference type="PIRSF" id="PIRSF015582">
    <property type="entry name" value="Cit_lyase_B"/>
    <property type="match status" value="1"/>
</dbReference>
<evidence type="ECO:0000313" key="7">
    <source>
        <dbReference type="EMBL" id="MBB5067825.1"/>
    </source>
</evidence>
<feature type="binding site" evidence="4">
    <location>
        <position position="65"/>
    </location>
    <ligand>
        <name>substrate</name>
    </ligand>
</feature>
<dbReference type="GO" id="GO:0008816">
    <property type="term" value="F:citryl-CoA lyase activity"/>
    <property type="evidence" value="ECO:0007669"/>
    <property type="project" value="UniProtKB-EC"/>
</dbReference>
<keyword evidence="3 5" id="KW-0460">Magnesium</keyword>
<evidence type="ECO:0000256" key="2">
    <source>
        <dbReference type="ARBA" id="ARBA00022723"/>
    </source>
</evidence>
<dbReference type="InterPro" id="IPR005000">
    <property type="entry name" value="Aldolase/citrate-lyase_domain"/>
</dbReference>
<keyword evidence="2 5" id="KW-0479">Metal-binding</keyword>
<dbReference type="AlphaFoldDB" id="A0A840NCH5"/>